<accession>A0ACB8AGC7</accession>
<protein>
    <submittedName>
        <fullName evidence="1">Uncharacterized protein</fullName>
    </submittedName>
</protein>
<proteinExistence type="predicted"/>
<name>A0ACB8AGC7_9AGAM</name>
<organism evidence="1 2">
    <name type="scientific">Hygrophoropsis aurantiaca</name>
    <dbReference type="NCBI Taxonomy" id="72124"/>
    <lineage>
        <taxon>Eukaryota</taxon>
        <taxon>Fungi</taxon>
        <taxon>Dikarya</taxon>
        <taxon>Basidiomycota</taxon>
        <taxon>Agaricomycotina</taxon>
        <taxon>Agaricomycetes</taxon>
        <taxon>Agaricomycetidae</taxon>
        <taxon>Boletales</taxon>
        <taxon>Coniophorineae</taxon>
        <taxon>Hygrophoropsidaceae</taxon>
        <taxon>Hygrophoropsis</taxon>
    </lineage>
</organism>
<keyword evidence="2" id="KW-1185">Reference proteome</keyword>
<reference evidence="1" key="1">
    <citation type="journal article" date="2021" name="New Phytol.">
        <title>Evolutionary innovations through gain and loss of genes in the ectomycorrhizal Boletales.</title>
        <authorList>
            <person name="Wu G."/>
            <person name="Miyauchi S."/>
            <person name="Morin E."/>
            <person name="Kuo A."/>
            <person name="Drula E."/>
            <person name="Varga T."/>
            <person name="Kohler A."/>
            <person name="Feng B."/>
            <person name="Cao Y."/>
            <person name="Lipzen A."/>
            <person name="Daum C."/>
            <person name="Hundley H."/>
            <person name="Pangilinan J."/>
            <person name="Johnson J."/>
            <person name="Barry K."/>
            <person name="LaButti K."/>
            <person name="Ng V."/>
            <person name="Ahrendt S."/>
            <person name="Min B."/>
            <person name="Choi I.G."/>
            <person name="Park H."/>
            <person name="Plett J.M."/>
            <person name="Magnuson J."/>
            <person name="Spatafora J.W."/>
            <person name="Nagy L.G."/>
            <person name="Henrissat B."/>
            <person name="Grigoriev I.V."/>
            <person name="Yang Z.L."/>
            <person name="Xu J."/>
            <person name="Martin F.M."/>
        </authorList>
    </citation>
    <scope>NUCLEOTIDE SEQUENCE</scope>
    <source>
        <strain evidence="1">ATCC 28755</strain>
    </source>
</reference>
<comment type="caution">
    <text evidence="1">The sequence shown here is derived from an EMBL/GenBank/DDBJ whole genome shotgun (WGS) entry which is preliminary data.</text>
</comment>
<gene>
    <name evidence="1" type="ORF">BJ138DRAFT_814813</name>
</gene>
<evidence type="ECO:0000313" key="1">
    <source>
        <dbReference type="EMBL" id="KAH7912237.1"/>
    </source>
</evidence>
<sequence length="536" mass="59038">MDYDREPSPLTSIASDHEDGSRPITSSSLVANPNSVPATSGSSNSSGKKVSRVVIDSATKGKRVYVLVPGDGKDHWSARSARRQQEKAPTSPVIRRSKPDGSDATPSARKQPSRSAKQPPSALGKRSRRVVLSSEPEEVAVNLPVDSLIDSPIDSDPITNTPHSETRDGLHRAKRARHNLPPKKSMQSSSRGQRRHSGPSTKGPVRKQPPTHRPRDPLTFVPAIASQSRAQQVGHGIGSSNYTPHASMADVLQRTFDNNAYFPHEHKRARIDDKDVKIQSYERRHKADEERHRFDEDRHKLDEERHEADQQELRILKESHEAGQKELAKLKIALQSARTLGHFWPHTCGGTQLETMNIEIGSSSHAANISEDSEVLGPGFSSTSGSNVTSGRTHVRRAQYSGPFARPITPRYGRFHHWRAMNTNSINVGSDGSNISSPISDYHRSTNDPTPNPDRPGYPTPSSDESEQRPIQPESPRPESPPPQGGQNNRTFERSGSPANLPDGEIMFPGRSVEAREKDEDEISMGGSSDFAGYYN</sequence>
<evidence type="ECO:0000313" key="2">
    <source>
        <dbReference type="Proteomes" id="UP000790377"/>
    </source>
</evidence>
<dbReference type="Proteomes" id="UP000790377">
    <property type="component" value="Unassembled WGS sequence"/>
</dbReference>
<dbReference type="EMBL" id="MU267656">
    <property type="protein sequence ID" value="KAH7912237.1"/>
    <property type="molecule type" value="Genomic_DNA"/>
</dbReference>